<gene>
    <name evidence="1" type="ORF">SZN_17552</name>
</gene>
<dbReference type="InterPro" id="IPR036412">
    <property type="entry name" value="HAD-like_sf"/>
</dbReference>
<dbReference type="OrthoDB" id="9797415at2"/>
<dbReference type="Gene3D" id="3.40.50.1000">
    <property type="entry name" value="HAD superfamily/HAD-like"/>
    <property type="match status" value="1"/>
</dbReference>
<comment type="caution">
    <text evidence="1">The sequence shown here is derived from an EMBL/GenBank/DDBJ whole genome shotgun (WGS) entry which is preliminary data.</text>
</comment>
<proteinExistence type="predicted"/>
<dbReference type="PANTHER" id="PTHR43611:SF3">
    <property type="entry name" value="FLAVIN MONONUCLEOTIDE HYDROLASE 1, CHLOROPLATIC"/>
    <property type="match status" value="1"/>
</dbReference>
<dbReference type="InterPro" id="IPR006439">
    <property type="entry name" value="HAD-SF_hydro_IA"/>
</dbReference>
<dbReference type="Gene3D" id="1.10.150.240">
    <property type="entry name" value="Putative phosphatase, domain 2"/>
    <property type="match status" value="1"/>
</dbReference>
<dbReference type="Proteomes" id="UP000004217">
    <property type="component" value="Unassembled WGS sequence"/>
</dbReference>
<organism evidence="1 2">
    <name type="scientific">Streptomyces zinciresistens K42</name>
    <dbReference type="NCBI Taxonomy" id="700597"/>
    <lineage>
        <taxon>Bacteria</taxon>
        <taxon>Bacillati</taxon>
        <taxon>Actinomycetota</taxon>
        <taxon>Actinomycetes</taxon>
        <taxon>Kitasatosporales</taxon>
        <taxon>Streptomycetaceae</taxon>
        <taxon>Streptomyces</taxon>
    </lineage>
</organism>
<dbReference type="PATRIC" id="fig|700597.3.peg.3441"/>
<keyword evidence="1" id="KW-0378">Hydrolase</keyword>
<dbReference type="GO" id="GO:0016787">
    <property type="term" value="F:hydrolase activity"/>
    <property type="evidence" value="ECO:0007669"/>
    <property type="project" value="UniProtKB-KW"/>
</dbReference>
<evidence type="ECO:0000313" key="1">
    <source>
        <dbReference type="EMBL" id="EGX58465.1"/>
    </source>
</evidence>
<protein>
    <submittedName>
        <fullName evidence="1">Hydrolase</fullName>
    </submittedName>
</protein>
<accession>G2GDD3</accession>
<dbReference type="SUPFAM" id="SSF56784">
    <property type="entry name" value="HAD-like"/>
    <property type="match status" value="1"/>
</dbReference>
<dbReference type="Pfam" id="PF00702">
    <property type="entry name" value="Hydrolase"/>
    <property type="match status" value="1"/>
</dbReference>
<dbReference type="RefSeq" id="WP_007496732.1">
    <property type="nucleotide sequence ID" value="NZ_AGBF01000054.1"/>
</dbReference>
<dbReference type="EMBL" id="AGBF01000054">
    <property type="protein sequence ID" value="EGX58465.1"/>
    <property type="molecule type" value="Genomic_DNA"/>
</dbReference>
<sequence>MTTHPDTEIDALILDYNGVKGLQPTVPMWHQLAEVADWPDRDIRSFQEAFWGPRDAYDAGQLSDLAYWAKVLGYHPGPRALRSLRAADTEMWIRTDDRVLDILYRAHRPDLPMVLLSNAPHFLSDALDATAWRRELMTEALYSARLGLCKPDPAAYRHALAATGVADPGRVLFVDDRADNCAAAVRLGLRTLHYTGDPDDLARHLPSGSAATLARTVGSTLLAS</sequence>
<dbReference type="PANTHER" id="PTHR43611">
    <property type="entry name" value="ALPHA-D-GLUCOSE 1-PHOSPHATE PHOSPHATASE"/>
    <property type="match status" value="1"/>
</dbReference>
<dbReference type="AlphaFoldDB" id="G2GDD3"/>
<dbReference type="NCBIfam" id="TIGR01509">
    <property type="entry name" value="HAD-SF-IA-v3"/>
    <property type="match status" value="1"/>
</dbReference>
<dbReference type="InterPro" id="IPR023198">
    <property type="entry name" value="PGP-like_dom2"/>
</dbReference>
<reference evidence="1 2" key="1">
    <citation type="submission" date="2011-08" db="EMBL/GenBank/DDBJ databases">
        <authorList>
            <person name="Lin Y."/>
            <person name="Hao X."/>
            <person name="Johnstone L."/>
            <person name="Miller S.J."/>
            <person name="Wei G."/>
            <person name="Rensing C."/>
        </authorList>
    </citation>
    <scope>NUCLEOTIDE SEQUENCE [LARGE SCALE GENOMIC DNA]</scope>
    <source>
        <strain evidence="1 2">K42</strain>
    </source>
</reference>
<keyword evidence="2" id="KW-1185">Reference proteome</keyword>
<dbReference type="InterPro" id="IPR023214">
    <property type="entry name" value="HAD_sf"/>
</dbReference>
<evidence type="ECO:0000313" key="2">
    <source>
        <dbReference type="Proteomes" id="UP000004217"/>
    </source>
</evidence>
<name>G2GDD3_9ACTN</name>